<organism evidence="2 3">
    <name type="scientific">Lagenidium giganteum</name>
    <dbReference type="NCBI Taxonomy" id="4803"/>
    <lineage>
        <taxon>Eukaryota</taxon>
        <taxon>Sar</taxon>
        <taxon>Stramenopiles</taxon>
        <taxon>Oomycota</taxon>
        <taxon>Peronosporomycetes</taxon>
        <taxon>Pythiales</taxon>
        <taxon>Pythiaceae</taxon>
    </lineage>
</organism>
<evidence type="ECO:0000256" key="1">
    <source>
        <dbReference type="SAM" id="Phobius"/>
    </source>
</evidence>
<evidence type="ECO:0000313" key="3">
    <source>
        <dbReference type="Proteomes" id="UP001146120"/>
    </source>
</evidence>
<dbReference type="EMBL" id="DAKRPA010000211">
    <property type="protein sequence ID" value="DAZ95270.1"/>
    <property type="molecule type" value="Genomic_DNA"/>
</dbReference>
<sequence>MVLDSACAMIVPLIIFVPYLAAFDREMMSFRREDLYNAPWFINMIRENRMLYAMSNVDLVSKLIPHLSIWGCTRTIKASIRRKPRAQITSTEGEACDASSSTTRQSTLATFFHWWRHRKHERHQTRLEKFVHVFFIGWGLAILGAHLQAAHVATSQRDHACIQELRPWLTNTFACATYQFNCATTGVQTVTSADLEVLHATSLAGLIITNCPALEMPDTIQSFSQMIGIVIYNSSVAAWPASAAVTAATHDELVCIIAVRTNFSAIPEGMLQSLPHTIQDIQIAVSNLTRLPDGVHEHWVALSTIVLEYCAFTDFPIELLQIHLDRLSLIGSPIRELPDVFSTAMFGFVGFGISYNPWLSTLPASGFFPQLQGIIIEATNVSELPAWAWASNSSTRIFAINTPFCAAHGNLTGKIECVQRDFEGQGFYPLAVADALYA</sequence>
<feature type="transmembrane region" description="Helical" evidence="1">
    <location>
        <begin position="130"/>
        <end position="149"/>
    </location>
</feature>
<keyword evidence="1" id="KW-0472">Membrane</keyword>
<protein>
    <submittedName>
        <fullName evidence="2">Uncharacterized protein</fullName>
    </submittedName>
</protein>
<evidence type="ECO:0000313" key="2">
    <source>
        <dbReference type="EMBL" id="DAZ95270.1"/>
    </source>
</evidence>
<accession>A0AAV2YJT4</accession>
<dbReference type="Gene3D" id="3.80.10.10">
    <property type="entry name" value="Ribonuclease Inhibitor"/>
    <property type="match status" value="1"/>
</dbReference>
<comment type="caution">
    <text evidence="2">The sequence shown here is derived from an EMBL/GenBank/DDBJ whole genome shotgun (WGS) entry which is preliminary data.</text>
</comment>
<gene>
    <name evidence="2" type="ORF">N0F65_007760</name>
</gene>
<dbReference type="InterPro" id="IPR032675">
    <property type="entry name" value="LRR_dom_sf"/>
</dbReference>
<feature type="transmembrane region" description="Helical" evidence="1">
    <location>
        <begin position="6"/>
        <end position="23"/>
    </location>
</feature>
<reference evidence="2" key="1">
    <citation type="submission" date="2022-11" db="EMBL/GenBank/DDBJ databases">
        <authorList>
            <person name="Morgan W.R."/>
            <person name="Tartar A."/>
        </authorList>
    </citation>
    <scope>NUCLEOTIDE SEQUENCE</scope>
    <source>
        <strain evidence="2">ARSEF 373</strain>
    </source>
</reference>
<keyword evidence="1" id="KW-0812">Transmembrane</keyword>
<keyword evidence="1" id="KW-1133">Transmembrane helix</keyword>
<reference evidence="2" key="2">
    <citation type="journal article" date="2023" name="Microbiol Resour">
        <title>Decontamination and Annotation of the Draft Genome Sequence of the Oomycete Lagenidium giganteum ARSEF 373.</title>
        <authorList>
            <person name="Morgan W.R."/>
            <person name="Tartar A."/>
        </authorList>
    </citation>
    <scope>NUCLEOTIDE SEQUENCE</scope>
    <source>
        <strain evidence="2">ARSEF 373</strain>
    </source>
</reference>
<dbReference type="SUPFAM" id="SSF52058">
    <property type="entry name" value="L domain-like"/>
    <property type="match status" value="1"/>
</dbReference>
<proteinExistence type="predicted"/>
<dbReference type="Proteomes" id="UP001146120">
    <property type="component" value="Unassembled WGS sequence"/>
</dbReference>
<keyword evidence="3" id="KW-1185">Reference proteome</keyword>
<name>A0AAV2YJT4_9STRA</name>
<dbReference type="AlphaFoldDB" id="A0AAV2YJT4"/>